<keyword evidence="3" id="KW-0805">Transcription regulation</keyword>
<protein>
    <submittedName>
        <fullName evidence="11">Asymmetric leaves 1</fullName>
    </submittedName>
</protein>
<dbReference type="PROSITE" id="PS51294">
    <property type="entry name" value="HTH_MYB"/>
    <property type="match status" value="2"/>
</dbReference>
<evidence type="ECO:0000256" key="7">
    <source>
        <dbReference type="SAM" id="Coils"/>
    </source>
</evidence>
<proteinExistence type="evidence at transcript level"/>
<gene>
    <name evidence="11" type="primary">AS1</name>
</gene>
<comment type="subcellular location">
    <subcellularLocation>
        <location evidence="1">Nucleus</location>
    </subcellularLocation>
</comment>
<feature type="coiled-coil region" evidence="7">
    <location>
        <begin position="354"/>
        <end position="400"/>
    </location>
</feature>
<dbReference type="PANTHER" id="PTHR47214">
    <property type="entry name" value="PROTEIN ROUGH SHEATH 2 HOMOLOG"/>
    <property type="match status" value="1"/>
</dbReference>
<feature type="domain" description="HTH myb-type" evidence="10">
    <location>
        <begin position="1"/>
        <end position="53"/>
    </location>
</feature>
<reference evidence="11" key="1">
    <citation type="submission" date="2020-05" db="EMBL/GenBank/DDBJ databases">
        <title>The flattened and needlelike leaves of the pine family (Pinaceae) share a conserved genetic network for adaxial-abxial polarity but have diverged for photosynthetic adaptation.</title>
        <authorList>
            <person name="Du H."/>
        </authorList>
    </citation>
    <scope>NUCLEOTIDE SEQUENCE</scope>
</reference>
<evidence type="ECO:0000259" key="10">
    <source>
        <dbReference type="PROSITE" id="PS51294"/>
    </source>
</evidence>
<dbReference type="PROSITE" id="PS50090">
    <property type="entry name" value="MYB_LIKE"/>
    <property type="match status" value="2"/>
</dbReference>
<accession>A0A8E4PVH1</accession>
<dbReference type="GO" id="GO:0005634">
    <property type="term" value="C:nucleus"/>
    <property type="evidence" value="ECO:0007669"/>
    <property type="project" value="UniProtKB-SubCell"/>
</dbReference>
<organism evidence="11">
    <name type="scientific">Pseudotsuga menziesii</name>
    <name type="common">Douglas-fir</name>
    <name type="synonym">Abies menziesii</name>
    <dbReference type="NCBI Taxonomy" id="3357"/>
    <lineage>
        <taxon>Eukaryota</taxon>
        <taxon>Viridiplantae</taxon>
        <taxon>Streptophyta</taxon>
        <taxon>Embryophyta</taxon>
        <taxon>Tracheophyta</taxon>
        <taxon>Spermatophyta</taxon>
        <taxon>Pinopsida</taxon>
        <taxon>Pinidae</taxon>
        <taxon>Conifers I</taxon>
        <taxon>Pinales</taxon>
        <taxon>Pinaceae</taxon>
        <taxon>Pseudotsuga</taxon>
    </lineage>
</organism>
<dbReference type="SMART" id="SM00717">
    <property type="entry name" value="SANT"/>
    <property type="match status" value="2"/>
</dbReference>
<dbReference type="AlphaFoldDB" id="A0A8E4PVH1"/>
<evidence type="ECO:0000256" key="2">
    <source>
        <dbReference type="ARBA" id="ARBA00022737"/>
    </source>
</evidence>
<sequence>MKERQRWRSEEDSLLHSYVKRYGPREWNLVSQRMNKALDRDPKSCAERWKNYLKPGIKKGSLSEDEQRLVISLQAKYGNRWKKIAAQVPGTTAKRLSKWWEVYREKQDKIKDRKERIIADSANNTIEEGKYDHILETFAEKYMQKQKQLATSSSSCNLPTIAAMPSGLPPPPISFSMPSSSTPDFIHFAIPSASTATTCSFGATPTPCLPPWMSNRPNSAHGAGTEAFRHSSPLSKSSPSSSSSPSVTLSLSPSSSTPVMSGNTASASSSWMQDTARQSGENNVSGDSEAAKEKTRGNNSHAETQMPSMDPLSNLAASSHQAAADQGMIMQEISLFFKHCRELEERQQSWSIHKKETGWRLKRLEQQLEAEKARKRREKMEEIESKVRALREEETVYLDRLESDYREQLSRIHRDAEIKEARMMEMWTAKHVQLTKFFEQMVHRHDPHKSI</sequence>
<dbReference type="InterPro" id="IPR001005">
    <property type="entry name" value="SANT/Myb"/>
</dbReference>
<dbReference type="GO" id="GO:0006355">
    <property type="term" value="P:regulation of DNA-templated transcription"/>
    <property type="evidence" value="ECO:0007669"/>
    <property type="project" value="UniProtKB-ARBA"/>
</dbReference>
<feature type="compositionally biased region" description="Polar residues" evidence="8">
    <location>
        <begin position="297"/>
        <end position="307"/>
    </location>
</feature>
<dbReference type="EMBL" id="MT540591">
    <property type="protein sequence ID" value="QOQ51791.1"/>
    <property type="molecule type" value="mRNA"/>
</dbReference>
<feature type="domain" description="Myb-like" evidence="9">
    <location>
        <begin position="1"/>
        <end position="53"/>
    </location>
</feature>
<feature type="domain" description="Myb-like" evidence="9">
    <location>
        <begin position="54"/>
        <end position="104"/>
    </location>
</feature>
<name>A0A8E4PVH1_PSEMZ</name>
<keyword evidence="4" id="KW-0238">DNA-binding</keyword>
<evidence type="ECO:0000256" key="6">
    <source>
        <dbReference type="ARBA" id="ARBA00023242"/>
    </source>
</evidence>
<dbReference type="InterPro" id="IPR017930">
    <property type="entry name" value="Myb_dom"/>
</dbReference>
<evidence type="ECO:0000256" key="4">
    <source>
        <dbReference type="ARBA" id="ARBA00023125"/>
    </source>
</evidence>
<evidence type="ECO:0000313" key="11">
    <source>
        <dbReference type="EMBL" id="QOQ51791.1"/>
    </source>
</evidence>
<feature type="compositionally biased region" description="Polar residues" evidence="8">
    <location>
        <begin position="262"/>
        <end position="286"/>
    </location>
</feature>
<dbReference type="FunFam" id="1.10.10.60:FF:000449">
    <property type="entry name" value="MYB-related transcription factor"/>
    <property type="match status" value="1"/>
</dbReference>
<evidence type="ECO:0000259" key="9">
    <source>
        <dbReference type="PROSITE" id="PS50090"/>
    </source>
</evidence>
<dbReference type="GO" id="GO:0003677">
    <property type="term" value="F:DNA binding"/>
    <property type="evidence" value="ECO:0007669"/>
    <property type="project" value="UniProtKB-KW"/>
</dbReference>
<keyword evidence="2" id="KW-0677">Repeat</keyword>
<evidence type="ECO:0000256" key="5">
    <source>
        <dbReference type="ARBA" id="ARBA00023163"/>
    </source>
</evidence>
<feature type="region of interest" description="Disordered" evidence="8">
    <location>
        <begin position="212"/>
        <end position="320"/>
    </location>
</feature>
<feature type="domain" description="HTH myb-type" evidence="10">
    <location>
        <begin position="54"/>
        <end position="108"/>
    </location>
</feature>
<keyword evidence="6" id="KW-0539">Nucleus</keyword>
<evidence type="ECO:0000256" key="8">
    <source>
        <dbReference type="SAM" id="MobiDB-lite"/>
    </source>
</evidence>
<feature type="compositionally biased region" description="Low complexity" evidence="8">
    <location>
        <begin position="231"/>
        <end position="261"/>
    </location>
</feature>
<evidence type="ECO:0000256" key="1">
    <source>
        <dbReference type="ARBA" id="ARBA00004123"/>
    </source>
</evidence>
<dbReference type="InterPro" id="IPR052844">
    <property type="entry name" value="Leaf_Dev_Regulator"/>
</dbReference>
<dbReference type="PANTHER" id="PTHR47214:SF1">
    <property type="entry name" value="PROTEIN ROUGH SHEATH 2 HOMOLOG"/>
    <property type="match status" value="1"/>
</dbReference>
<dbReference type="Pfam" id="PF13921">
    <property type="entry name" value="Myb_DNA-bind_6"/>
    <property type="match status" value="1"/>
</dbReference>
<dbReference type="CDD" id="cd00167">
    <property type="entry name" value="SANT"/>
    <property type="match status" value="2"/>
</dbReference>
<keyword evidence="7" id="KW-0175">Coiled coil</keyword>
<evidence type="ECO:0000256" key="3">
    <source>
        <dbReference type="ARBA" id="ARBA00023015"/>
    </source>
</evidence>
<keyword evidence="5" id="KW-0804">Transcription</keyword>